<keyword evidence="1" id="KW-0812">Transmembrane</keyword>
<proteinExistence type="predicted"/>
<keyword evidence="3" id="KW-1185">Reference proteome</keyword>
<gene>
    <name evidence="2" type="ORF">mPipKuh1_009757</name>
</gene>
<sequence length="124" mass="14343">MYLDLNLPCYSYFIGSLFLFTLLLSSLEIIMYLYTRGPMHEIHTRGSALTPWLHPESHTEGHPDGHSAIQSNEPISSLLYRILVFSLISLLIYYSFNDIFEIKMCFLDLCSGFQLYLLGCVFFL</sequence>
<dbReference type="Proteomes" id="UP000558488">
    <property type="component" value="Unassembled WGS sequence"/>
</dbReference>
<feature type="transmembrane region" description="Helical" evidence="1">
    <location>
        <begin position="12"/>
        <end position="35"/>
    </location>
</feature>
<evidence type="ECO:0000256" key="1">
    <source>
        <dbReference type="SAM" id="Phobius"/>
    </source>
</evidence>
<dbReference type="AlphaFoldDB" id="A0A7J7SW62"/>
<keyword evidence="1" id="KW-1133">Transmembrane helix</keyword>
<keyword evidence="1" id="KW-0472">Membrane</keyword>
<evidence type="ECO:0000313" key="2">
    <source>
        <dbReference type="EMBL" id="KAF6292317.1"/>
    </source>
</evidence>
<dbReference type="EMBL" id="JACAGB010000036">
    <property type="protein sequence ID" value="KAF6292317.1"/>
    <property type="molecule type" value="Genomic_DNA"/>
</dbReference>
<name>A0A7J7SW62_PIPKU</name>
<accession>A0A7J7SW62</accession>
<organism evidence="2 3">
    <name type="scientific">Pipistrellus kuhlii</name>
    <name type="common">Kuhl's pipistrelle</name>
    <dbReference type="NCBI Taxonomy" id="59472"/>
    <lineage>
        <taxon>Eukaryota</taxon>
        <taxon>Metazoa</taxon>
        <taxon>Chordata</taxon>
        <taxon>Craniata</taxon>
        <taxon>Vertebrata</taxon>
        <taxon>Euteleostomi</taxon>
        <taxon>Mammalia</taxon>
        <taxon>Eutheria</taxon>
        <taxon>Laurasiatheria</taxon>
        <taxon>Chiroptera</taxon>
        <taxon>Yangochiroptera</taxon>
        <taxon>Vespertilionidae</taxon>
        <taxon>Pipistrellus</taxon>
    </lineage>
</organism>
<evidence type="ECO:0000313" key="3">
    <source>
        <dbReference type="Proteomes" id="UP000558488"/>
    </source>
</evidence>
<protein>
    <submittedName>
        <fullName evidence="2">Uncharacterized protein</fullName>
    </submittedName>
</protein>
<reference evidence="2 3" key="1">
    <citation type="journal article" date="2020" name="Nature">
        <title>Six reference-quality genomes reveal evolution of bat adaptations.</title>
        <authorList>
            <person name="Jebb D."/>
            <person name="Huang Z."/>
            <person name="Pippel M."/>
            <person name="Hughes G.M."/>
            <person name="Lavrichenko K."/>
            <person name="Devanna P."/>
            <person name="Winkler S."/>
            <person name="Jermiin L.S."/>
            <person name="Skirmuntt E.C."/>
            <person name="Katzourakis A."/>
            <person name="Burkitt-Gray L."/>
            <person name="Ray D.A."/>
            <person name="Sullivan K.A.M."/>
            <person name="Roscito J.G."/>
            <person name="Kirilenko B.M."/>
            <person name="Davalos L.M."/>
            <person name="Corthals A.P."/>
            <person name="Power M.L."/>
            <person name="Jones G."/>
            <person name="Ransome R.D."/>
            <person name="Dechmann D.K.N."/>
            <person name="Locatelli A.G."/>
            <person name="Puechmaille S.J."/>
            <person name="Fedrigo O."/>
            <person name="Jarvis E.D."/>
            <person name="Hiller M."/>
            <person name="Vernes S.C."/>
            <person name="Myers E.W."/>
            <person name="Teeling E.C."/>
        </authorList>
    </citation>
    <scope>NUCLEOTIDE SEQUENCE [LARGE SCALE GENOMIC DNA]</scope>
    <source>
        <strain evidence="2">MPipKuh1</strain>
        <tissue evidence="2">Flight muscle</tissue>
    </source>
</reference>
<comment type="caution">
    <text evidence="2">The sequence shown here is derived from an EMBL/GenBank/DDBJ whole genome shotgun (WGS) entry which is preliminary data.</text>
</comment>
<feature type="transmembrane region" description="Helical" evidence="1">
    <location>
        <begin position="78"/>
        <end position="96"/>
    </location>
</feature>